<proteinExistence type="inferred from homology"/>
<organism evidence="7 8">
    <name type="scientific">Hallella mizrahii</name>
    <dbReference type="NCBI Taxonomy" id="2606637"/>
    <lineage>
        <taxon>Bacteria</taxon>
        <taxon>Pseudomonadati</taxon>
        <taxon>Bacteroidota</taxon>
        <taxon>Bacteroidia</taxon>
        <taxon>Bacteroidales</taxon>
        <taxon>Prevotellaceae</taxon>
        <taxon>Hallella</taxon>
    </lineage>
</organism>
<dbReference type="GO" id="GO:0032259">
    <property type="term" value="P:methylation"/>
    <property type="evidence" value="ECO:0007669"/>
    <property type="project" value="UniProtKB-KW"/>
</dbReference>
<reference evidence="7 8" key="1">
    <citation type="submission" date="2019-08" db="EMBL/GenBank/DDBJ databases">
        <title>In-depth cultivation of the pig gut microbiome towards novel bacterial diversity and tailored functional studies.</title>
        <authorList>
            <person name="Wylensek D."/>
            <person name="Hitch T.C.A."/>
            <person name="Clavel T."/>
        </authorList>
    </citation>
    <scope>NUCLEOTIDE SEQUENCE [LARGE SCALE GENOMIC DNA]</scope>
    <source>
        <strain evidence="7 8">LKV-178-WT-2A</strain>
    </source>
</reference>
<dbReference type="HAMAP" id="MF_00735">
    <property type="entry name" value="Methyltr_PrmA"/>
    <property type="match status" value="1"/>
</dbReference>
<dbReference type="CDD" id="cd02440">
    <property type="entry name" value="AdoMet_MTases"/>
    <property type="match status" value="1"/>
</dbReference>
<evidence type="ECO:0000256" key="5">
    <source>
        <dbReference type="ARBA" id="ARBA00022691"/>
    </source>
</evidence>
<protein>
    <recommendedName>
        <fullName evidence="6">Ribosomal protein L11 methyltransferase</fullName>
        <shortName evidence="6">L11 Mtase</shortName>
        <ecNumber evidence="6">2.1.1.-</ecNumber>
    </recommendedName>
</protein>
<comment type="catalytic activity">
    <reaction evidence="6">
        <text>L-lysyl-[protein] + 3 S-adenosyl-L-methionine = N(6),N(6),N(6)-trimethyl-L-lysyl-[protein] + 3 S-adenosyl-L-homocysteine + 3 H(+)</text>
        <dbReference type="Rhea" id="RHEA:54192"/>
        <dbReference type="Rhea" id="RHEA-COMP:9752"/>
        <dbReference type="Rhea" id="RHEA-COMP:13826"/>
        <dbReference type="ChEBI" id="CHEBI:15378"/>
        <dbReference type="ChEBI" id="CHEBI:29969"/>
        <dbReference type="ChEBI" id="CHEBI:57856"/>
        <dbReference type="ChEBI" id="CHEBI:59789"/>
        <dbReference type="ChEBI" id="CHEBI:61961"/>
    </reaction>
</comment>
<keyword evidence="5 6" id="KW-0949">S-adenosyl-L-methionine</keyword>
<evidence type="ECO:0000256" key="1">
    <source>
        <dbReference type="ARBA" id="ARBA00009741"/>
    </source>
</evidence>
<dbReference type="PANTHER" id="PTHR43648">
    <property type="entry name" value="ELECTRON TRANSFER FLAVOPROTEIN BETA SUBUNIT LYSINE METHYLTRANSFERASE"/>
    <property type="match status" value="1"/>
</dbReference>
<gene>
    <name evidence="6" type="primary">prmA</name>
    <name evidence="7" type="ORF">FYJ73_12135</name>
</gene>
<dbReference type="GO" id="GO:0008276">
    <property type="term" value="F:protein methyltransferase activity"/>
    <property type="evidence" value="ECO:0007669"/>
    <property type="project" value="UniProtKB-UniRule"/>
</dbReference>
<keyword evidence="3 6" id="KW-0489">Methyltransferase</keyword>
<sequence length="287" mass="31807">MKYLTATFHIASEPSLLQTARDLLADCAGDAGFESFEDTEDGIKGYVQEDQFDKEQLDAQLADFPLPGINVTYELSKVEDKDWNETWENEGFDPIDIYNRIVIYDARQTTPLLPEGVIPIAIQARQAFGTGTHQTTQMIIGLLLDMHLAGKRVLDCGCGTGILGIAASKLGAKEIVAYDIDEWSADNARHNAQINHVKNIEVLQGDANVLNHVSGVFDIVLANINRNILLQDMAAFRNVMMQDSLLILSGFFEDDCAQLNAKAESLGLKQMGKYSKDNWCCLQFVVE</sequence>
<dbReference type="PANTHER" id="PTHR43648:SF1">
    <property type="entry name" value="ELECTRON TRANSFER FLAVOPROTEIN BETA SUBUNIT LYSINE METHYLTRANSFERASE"/>
    <property type="match status" value="1"/>
</dbReference>
<dbReference type="SUPFAM" id="SSF53335">
    <property type="entry name" value="S-adenosyl-L-methionine-dependent methyltransferases"/>
    <property type="match status" value="1"/>
</dbReference>
<keyword evidence="8" id="KW-1185">Reference proteome</keyword>
<dbReference type="InterPro" id="IPR050078">
    <property type="entry name" value="Ribosomal_L11_MeTrfase_PrmA"/>
</dbReference>
<keyword evidence="4 6" id="KW-0808">Transferase</keyword>
<dbReference type="EC" id="2.1.1.-" evidence="6"/>
<name>A0A7K0KHI2_9BACT</name>
<evidence type="ECO:0000256" key="3">
    <source>
        <dbReference type="ARBA" id="ARBA00022603"/>
    </source>
</evidence>
<feature type="binding site" evidence="6">
    <location>
        <position position="223"/>
    </location>
    <ligand>
        <name>S-adenosyl-L-methionine</name>
        <dbReference type="ChEBI" id="CHEBI:59789"/>
    </ligand>
</feature>
<dbReference type="InterPro" id="IPR004498">
    <property type="entry name" value="Ribosomal_PrmA_MeTrfase"/>
</dbReference>
<keyword evidence="7" id="KW-0687">Ribonucleoprotein</keyword>
<dbReference type="NCBIfam" id="NF001785">
    <property type="entry name" value="PRK00517.2-2"/>
    <property type="match status" value="1"/>
</dbReference>
<feature type="binding site" evidence="6">
    <location>
        <position position="136"/>
    </location>
    <ligand>
        <name>S-adenosyl-L-methionine</name>
        <dbReference type="ChEBI" id="CHEBI:59789"/>
    </ligand>
</feature>
<feature type="binding site" evidence="6">
    <location>
        <position position="157"/>
    </location>
    <ligand>
        <name>S-adenosyl-L-methionine</name>
        <dbReference type="ChEBI" id="CHEBI:59789"/>
    </ligand>
</feature>
<evidence type="ECO:0000256" key="6">
    <source>
        <dbReference type="HAMAP-Rule" id="MF_00735"/>
    </source>
</evidence>
<keyword evidence="7" id="KW-0689">Ribosomal protein</keyword>
<comment type="similarity">
    <text evidence="1 6">Belongs to the methyltransferase superfamily. PrmA family.</text>
</comment>
<dbReference type="RefSeq" id="WP_154534990.1">
    <property type="nucleotide sequence ID" value="NZ_VUNG01000037.1"/>
</dbReference>
<keyword evidence="2 6" id="KW-0963">Cytoplasm</keyword>
<dbReference type="PIRSF" id="PIRSF000401">
    <property type="entry name" value="RPL11_MTase"/>
    <property type="match status" value="1"/>
</dbReference>
<feature type="binding site" evidence="6">
    <location>
        <position position="179"/>
    </location>
    <ligand>
        <name>S-adenosyl-L-methionine</name>
        <dbReference type="ChEBI" id="CHEBI:59789"/>
    </ligand>
</feature>
<dbReference type="Pfam" id="PF06325">
    <property type="entry name" value="PrmA"/>
    <property type="match status" value="1"/>
</dbReference>
<evidence type="ECO:0000256" key="2">
    <source>
        <dbReference type="ARBA" id="ARBA00022490"/>
    </source>
</evidence>
<dbReference type="Gene3D" id="3.40.50.150">
    <property type="entry name" value="Vaccinia Virus protein VP39"/>
    <property type="match status" value="1"/>
</dbReference>
<comment type="subcellular location">
    <subcellularLocation>
        <location evidence="6">Cytoplasm</location>
    </subcellularLocation>
</comment>
<dbReference type="Proteomes" id="UP000438914">
    <property type="component" value="Unassembled WGS sequence"/>
</dbReference>
<evidence type="ECO:0000256" key="4">
    <source>
        <dbReference type="ARBA" id="ARBA00022679"/>
    </source>
</evidence>
<evidence type="ECO:0000313" key="8">
    <source>
        <dbReference type="Proteomes" id="UP000438914"/>
    </source>
</evidence>
<dbReference type="GO" id="GO:0005840">
    <property type="term" value="C:ribosome"/>
    <property type="evidence" value="ECO:0007669"/>
    <property type="project" value="UniProtKB-KW"/>
</dbReference>
<dbReference type="InterPro" id="IPR029063">
    <property type="entry name" value="SAM-dependent_MTases_sf"/>
</dbReference>
<dbReference type="EMBL" id="VUNG01000037">
    <property type="protein sequence ID" value="MST85403.1"/>
    <property type="molecule type" value="Genomic_DNA"/>
</dbReference>
<comment type="function">
    <text evidence="6">Methylates ribosomal protein L11.</text>
</comment>
<evidence type="ECO:0000313" key="7">
    <source>
        <dbReference type="EMBL" id="MST85403.1"/>
    </source>
</evidence>
<comment type="caution">
    <text evidence="7">The sequence shown here is derived from an EMBL/GenBank/DDBJ whole genome shotgun (WGS) entry which is preliminary data.</text>
</comment>
<accession>A0A7K0KHI2</accession>
<dbReference type="GO" id="GO:0005737">
    <property type="term" value="C:cytoplasm"/>
    <property type="evidence" value="ECO:0007669"/>
    <property type="project" value="UniProtKB-SubCell"/>
</dbReference>
<dbReference type="AlphaFoldDB" id="A0A7K0KHI2"/>